<name>A0ABT2GLR9_9MICO</name>
<accession>A0ABT2GLR9</accession>
<dbReference type="Pfam" id="PF09954">
    <property type="entry name" value="DUF2188"/>
    <property type="match status" value="1"/>
</dbReference>
<dbReference type="RefSeq" id="WP_259505194.1">
    <property type="nucleotide sequence ID" value="NZ_JANLCM010000001.1"/>
</dbReference>
<sequence>MAGGDVETFHEGGAWYNRVDGEHGAVGPFKTKADAIDAGRHEARRARREHVIRDENGLVDERIAFGDETL</sequence>
<dbReference type="EMBL" id="JANLCM010000001">
    <property type="protein sequence ID" value="MCS5717160.1"/>
    <property type="molecule type" value="Genomic_DNA"/>
</dbReference>
<organism evidence="1 2">
    <name type="scientific">Herbiconiux aconitum</name>
    <dbReference type="NCBI Taxonomy" id="2970913"/>
    <lineage>
        <taxon>Bacteria</taxon>
        <taxon>Bacillati</taxon>
        <taxon>Actinomycetota</taxon>
        <taxon>Actinomycetes</taxon>
        <taxon>Micrococcales</taxon>
        <taxon>Microbacteriaceae</taxon>
        <taxon>Herbiconiux</taxon>
    </lineage>
</organism>
<proteinExistence type="predicted"/>
<dbReference type="Proteomes" id="UP001165584">
    <property type="component" value="Unassembled WGS sequence"/>
</dbReference>
<dbReference type="InterPro" id="IPR018691">
    <property type="entry name" value="DUF2188"/>
</dbReference>
<evidence type="ECO:0000313" key="2">
    <source>
        <dbReference type="Proteomes" id="UP001165584"/>
    </source>
</evidence>
<gene>
    <name evidence="1" type="ORF">N1027_03315</name>
</gene>
<evidence type="ECO:0000313" key="1">
    <source>
        <dbReference type="EMBL" id="MCS5717160.1"/>
    </source>
</evidence>
<comment type="caution">
    <text evidence="1">The sequence shown here is derived from an EMBL/GenBank/DDBJ whole genome shotgun (WGS) entry which is preliminary data.</text>
</comment>
<reference evidence="1" key="1">
    <citation type="submission" date="2022-08" db="EMBL/GenBank/DDBJ databases">
        <authorList>
            <person name="Deng Y."/>
            <person name="Han X.-F."/>
            <person name="Zhang Y.-Q."/>
        </authorList>
    </citation>
    <scope>NUCLEOTIDE SEQUENCE</scope>
    <source>
        <strain evidence="1">CPCC 205763</strain>
    </source>
</reference>
<protein>
    <submittedName>
        <fullName evidence="1">DUF2188 domain-containing protein</fullName>
    </submittedName>
</protein>
<keyword evidence="2" id="KW-1185">Reference proteome</keyword>